<dbReference type="Proteomes" id="UP000563094">
    <property type="component" value="Unassembled WGS sequence"/>
</dbReference>
<keyword evidence="4" id="KW-1185">Reference proteome</keyword>
<organism evidence="3 4">
    <name type="scientific">Rufibacter quisquiliarum</name>
    <dbReference type="NCBI Taxonomy" id="1549639"/>
    <lineage>
        <taxon>Bacteria</taxon>
        <taxon>Pseudomonadati</taxon>
        <taxon>Bacteroidota</taxon>
        <taxon>Cytophagia</taxon>
        <taxon>Cytophagales</taxon>
        <taxon>Hymenobacteraceae</taxon>
        <taxon>Rufibacter</taxon>
    </lineage>
</organism>
<feature type="compositionally biased region" description="Polar residues" evidence="1">
    <location>
        <begin position="31"/>
        <end position="54"/>
    </location>
</feature>
<protein>
    <recommendedName>
        <fullName evidence="5">Lipoprotein</fullName>
    </recommendedName>
</protein>
<gene>
    <name evidence="3" type="ORF">FHS90_002162</name>
</gene>
<name>A0A839GKW8_9BACT</name>
<keyword evidence="2" id="KW-0732">Signal</keyword>
<accession>A0A839GKW8</accession>
<reference evidence="3 4" key="1">
    <citation type="submission" date="2020-08" db="EMBL/GenBank/DDBJ databases">
        <title>Genomic Encyclopedia of Type Strains, Phase IV (KMG-IV): sequencing the most valuable type-strain genomes for metagenomic binning, comparative biology and taxonomic classification.</title>
        <authorList>
            <person name="Goeker M."/>
        </authorList>
    </citation>
    <scope>NUCLEOTIDE SEQUENCE [LARGE SCALE GENOMIC DNA]</scope>
    <source>
        <strain evidence="3 4">DSM 29854</strain>
    </source>
</reference>
<evidence type="ECO:0008006" key="5">
    <source>
        <dbReference type="Google" id="ProtNLM"/>
    </source>
</evidence>
<dbReference type="AlphaFoldDB" id="A0A839GKW8"/>
<dbReference type="EMBL" id="JACJIQ010000007">
    <property type="protein sequence ID" value="MBA9077449.1"/>
    <property type="molecule type" value="Genomic_DNA"/>
</dbReference>
<comment type="caution">
    <text evidence="3">The sequence shown here is derived from an EMBL/GenBank/DDBJ whole genome shotgun (WGS) entry which is preliminary data.</text>
</comment>
<feature type="region of interest" description="Disordered" evidence="1">
    <location>
        <begin position="31"/>
        <end position="56"/>
    </location>
</feature>
<feature type="signal peptide" evidence="2">
    <location>
        <begin position="1"/>
        <end position="23"/>
    </location>
</feature>
<sequence>MNSIYSNQAVKIFLVAAGLTFTAACTSQESQETASQAPQEAASTQDQPAATSPPSAEKYVTSCAATEPLLYQTDTFSSFTEDKMRGAGVVSIQLDLNDRLDIYYLDDAPYTNLVYNEDNTFYTTDLPRKVVARGLVPEADVAQFDFDAEAPSTDPEYLIIYLNKEKRKVAKADVKYTFSTWEKYLKNQNIRLKDCNLLPHAPQSKNQVFEVTAIKNDSIQIKSSKDCQGDLADYKPFEGWVQWKKADVLTVEFAPCS</sequence>
<feature type="chain" id="PRO_5032348431" description="Lipoprotein" evidence="2">
    <location>
        <begin position="24"/>
        <end position="257"/>
    </location>
</feature>
<proteinExistence type="predicted"/>
<evidence type="ECO:0000256" key="1">
    <source>
        <dbReference type="SAM" id="MobiDB-lite"/>
    </source>
</evidence>
<evidence type="ECO:0000313" key="3">
    <source>
        <dbReference type="EMBL" id="MBA9077449.1"/>
    </source>
</evidence>
<dbReference type="RefSeq" id="WP_182512983.1">
    <property type="nucleotide sequence ID" value="NZ_JACJIQ010000007.1"/>
</dbReference>
<evidence type="ECO:0000256" key="2">
    <source>
        <dbReference type="SAM" id="SignalP"/>
    </source>
</evidence>
<evidence type="ECO:0000313" key="4">
    <source>
        <dbReference type="Proteomes" id="UP000563094"/>
    </source>
</evidence>